<evidence type="ECO:0000313" key="2">
    <source>
        <dbReference type="Proteomes" id="UP000035037"/>
    </source>
</evidence>
<dbReference type="AlphaFoldDB" id="A0A0G8AWS3"/>
<proteinExistence type="predicted"/>
<protein>
    <submittedName>
        <fullName evidence="1">Uncharacterized protein</fullName>
    </submittedName>
</protein>
<dbReference type="EMBL" id="JYFQ01000070">
    <property type="protein sequence ID" value="KKZ13755.1"/>
    <property type="molecule type" value="Genomic_DNA"/>
</dbReference>
<sequence length="182" mass="19871">MTVFLPVPSAVMQREAQPTQKGIFPVRPANQAPMVGGACMLQQVIKGTAAKIRSAITRPVLATRSASKGASSRWLRMPAGVAMESRTQYEGQPSPNPGLIHWLPLHGHGVDRVTGDCLQMSAPAQRQCWVTYIHLVSGTFILLNWQQRSLNNPSGRSHTCTQQSVQPDHMEAFGLPCSSRMT</sequence>
<dbReference type="Proteomes" id="UP000035037">
    <property type="component" value="Unassembled WGS sequence"/>
</dbReference>
<name>A0A0G8AWS3_9SYNE</name>
<accession>A0A0G8AWS3</accession>
<reference evidence="1 2" key="1">
    <citation type="submission" date="2015-02" db="EMBL/GenBank/DDBJ databases">
        <authorList>
            <person name="Slaby B."/>
            <person name="Hentschel U."/>
        </authorList>
    </citation>
    <scope>NUCLEOTIDE SEQUENCE [LARGE SCALE GENOMIC DNA]</scope>
    <source>
        <strain evidence="1">15L</strain>
    </source>
</reference>
<gene>
    <name evidence="1" type="ORF">TQ37_03485</name>
</gene>
<reference evidence="1 2" key="2">
    <citation type="submission" date="2015-05" db="EMBL/GenBank/DDBJ databases">
        <title>Lifestyle Evolution in Cyanobacterial Symbionts of Sponges.</title>
        <authorList>
            <person name="Burgsdorf I."/>
            <person name="Slaby B.M."/>
            <person name="Handley K.M."/>
            <person name="Haber M."/>
            <person name="Blom J."/>
            <person name="Marshall C.W."/>
            <person name="Gilbert J.A."/>
            <person name="Hentschel U."/>
            <person name="Steindler L."/>
        </authorList>
    </citation>
    <scope>NUCLEOTIDE SEQUENCE [LARGE SCALE GENOMIC DNA]</scope>
    <source>
        <strain evidence="1">15L</strain>
    </source>
</reference>
<comment type="caution">
    <text evidence="1">The sequence shown here is derived from an EMBL/GenBank/DDBJ whole genome shotgun (WGS) entry which is preliminary data.</text>
</comment>
<dbReference type="PATRIC" id="fig|1608419.3.peg.2146"/>
<organism evidence="1 2">
    <name type="scientific">Candidatus Synechococcus spongiarum 15L</name>
    <dbReference type="NCBI Taxonomy" id="1608419"/>
    <lineage>
        <taxon>Bacteria</taxon>
        <taxon>Bacillati</taxon>
        <taxon>Cyanobacteriota</taxon>
        <taxon>Cyanophyceae</taxon>
        <taxon>Synechococcales</taxon>
        <taxon>Synechococcaceae</taxon>
        <taxon>Synechococcus</taxon>
    </lineage>
</organism>
<evidence type="ECO:0000313" key="1">
    <source>
        <dbReference type="EMBL" id="KKZ13755.1"/>
    </source>
</evidence>